<gene>
    <name evidence="1" type="ORF">GALMADRAFT_1135482</name>
</gene>
<proteinExistence type="predicted"/>
<dbReference type="AlphaFoldDB" id="A0A067SGN3"/>
<reference evidence="2" key="1">
    <citation type="journal article" date="2014" name="Proc. Natl. Acad. Sci. U.S.A.">
        <title>Extensive sampling of basidiomycete genomes demonstrates inadequacy of the white-rot/brown-rot paradigm for wood decay fungi.</title>
        <authorList>
            <person name="Riley R."/>
            <person name="Salamov A.A."/>
            <person name="Brown D.W."/>
            <person name="Nagy L.G."/>
            <person name="Floudas D."/>
            <person name="Held B.W."/>
            <person name="Levasseur A."/>
            <person name="Lombard V."/>
            <person name="Morin E."/>
            <person name="Otillar R."/>
            <person name="Lindquist E.A."/>
            <person name="Sun H."/>
            <person name="LaButti K.M."/>
            <person name="Schmutz J."/>
            <person name="Jabbour D."/>
            <person name="Luo H."/>
            <person name="Baker S.E."/>
            <person name="Pisabarro A.G."/>
            <person name="Walton J.D."/>
            <person name="Blanchette R.A."/>
            <person name="Henrissat B."/>
            <person name="Martin F."/>
            <person name="Cullen D."/>
            <person name="Hibbett D.S."/>
            <person name="Grigoriev I.V."/>
        </authorList>
    </citation>
    <scope>NUCLEOTIDE SEQUENCE [LARGE SCALE GENOMIC DNA]</scope>
    <source>
        <strain evidence="2">CBS 339.88</strain>
    </source>
</reference>
<protein>
    <submittedName>
        <fullName evidence="1">Uncharacterized protein</fullName>
    </submittedName>
</protein>
<accession>A0A067SGN3</accession>
<organism evidence="1 2">
    <name type="scientific">Galerina marginata (strain CBS 339.88)</name>
    <dbReference type="NCBI Taxonomy" id="685588"/>
    <lineage>
        <taxon>Eukaryota</taxon>
        <taxon>Fungi</taxon>
        <taxon>Dikarya</taxon>
        <taxon>Basidiomycota</taxon>
        <taxon>Agaricomycotina</taxon>
        <taxon>Agaricomycetes</taxon>
        <taxon>Agaricomycetidae</taxon>
        <taxon>Agaricales</taxon>
        <taxon>Agaricineae</taxon>
        <taxon>Strophariaceae</taxon>
        <taxon>Galerina</taxon>
    </lineage>
</organism>
<dbReference type="HOGENOM" id="CLU_1917221_0_0_1"/>
<keyword evidence="2" id="KW-1185">Reference proteome</keyword>
<dbReference type="Proteomes" id="UP000027222">
    <property type="component" value="Unassembled WGS sequence"/>
</dbReference>
<dbReference type="EMBL" id="KL142419">
    <property type="protein sequence ID" value="KDR66889.1"/>
    <property type="molecule type" value="Genomic_DNA"/>
</dbReference>
<evidence type="ECO:0000313" key="1">
    <source>
        <dbReference type="EMBL" id="KDR66889.1"/>
    </source>
</evidence>
<sequence length="132" mass="14484">MQALHSYHCNCTSFTRFIVTGPPVPADGVFNSHLHYKDNRRTLTGHSMPSSGELFLQSAITNASSAFRRLIGCSIGFSQQLTTLTDSSEIEALPFVIFLGHIHGPLRPRKRLTNRHLDRGSIVGTCTATPSC</sequence>
<evidence type="ECO:0000313" key="2">
    <source>
        <dbReference type="Proteomes" id="UP000027222"/>
    </source>
</evidence>
<name>A0A067SGN3_GALM3</name>